<dbReference type="OrthoDB" id="1115009at2"/>
<keyword evidence="1" id="KW-0732">Signal</keyword>
<dbReference type="PROSITE" id="PS51257">
    <property type="entry name" value="PROKAR_LIPOPROTEIN"/>
    <property type="match status" value="1"/>
</dbReference>
<feature type="chain" id="PRO_5015785357" description="DUF4249 domain-containing protein" evidence="1">
    <location>
        <begin position="19"/>
        <end position="287"/>
    </location>
</feature>
<evidence type="ECO:0000256" key="1">
    <source>
        <dbReference type="SAM" id="SignalP"/>
    </source>
</evidence>
<keyword evidence="3" id="KW-1185">Reference proteome</keyword>
<gene>
    <name evidence="2" type="ORF">C5O19_00795</name>
</gene>
<evidence type="ECO:0000313" key="2">
    <source>
        <dbReference type="EMBL" id="PQA58249.1"/>
    </source>
</evidence>
<dbReference type="AlphaFoldDB" id="A0A2S7IKT5"/>
<name>A0A2S7IKT5_9BACT</name>
<sequence>MKILVAVVLFLSLIGCLACEQEVNSVLIPYERKLVLECYLNPHEQIIQVTLRSNQPMVGTDSAAFIRNAVVQISNGQRTVTLPPRADVYRITTRQMPLVAGSTYTLTASAPDFPPIEASCTIPSVVNGVSWRDEGLSYIQRPLSVTVYRTYTLLWNGGTSTEPYYFALGRQWAFSDTTAVDGRDTVINGLETRWDHFKTAAELRLNSPMVRAYLGRIVSPDSVLRSPRSTDLLILQCDRHAYEFLKASALQMENGNNPFAEPTLIPSSVKNGLGVFGAIYLRRRTIP</sequence>
<feature type="signal peptide" evidence="1">
    <location>
        <begin position="1"/>
        <end position="18"/>
    </location>
</feature>
<dbReference type="Proteomes" id="UP000239590">
    <property type="component" value="Unassembled WGS sequence"/>
</dbReference>
<dbReference type="InterPro" id="IPR025345">
    <property type="entry name" value="DUF4249"/>
</dbReference>
<proteinExistence type="predicted"/>
<comment type="caution">
    <text evidence="2">The sequence shown here is derived from an EMBL/GenBank/DDBJ whole genome shotgun (WGS) entry which is preliminary data.</text>
</comment>
<organism evidence="2 3">
    <name type="scientific">Siphonobacter curvatus</name>
    <dbReference type="NCBI Taxonomy" id="2094562"/>
    <lineage>
        <taxon>Bacteria</taxon>
        <taxon>Pseudomonadati</taxon>
        <taxon>Bacteroidota</taxon>
        <taxon>Cytophagia</taxon>
        <taxon>Cytophagales</taxon>
        <taxon>Cytophagaceae</taxon>
        <taxon>Siphonobacter</taxon>
    </lineage>
</organism>
<dbReference type="Pfam" id="PF14054">
    <property type="entry name" value="DUF4249"/>
    <property type="match status" value="1"/>
</dbReference>
<evidence type="ECO:0000313" key="3">
    <source>
        <dbReference type="Proteomes" id="UP000239590"/>
    </source>
</evidence>
<protein>
    <recommendedName>
        <fullName evidence="4">DUF4249 domain-containing protein</fullName>
    </recommendedName>
</protein>
<reference evidence="3" key="1">
    <citation type="submission" date="2018-02" db="EMBL/GenBank/DDBJ databases">
        <title>Genome sequencing of Solimonas sp. HR-BB.</title>
        <authorList>
            <person name="Lee Y."/>
            <person name="Jeon C.O."/>
        </authorList>
    </citation>
    <scope>NUCLEOTIDE SEQUENCE [LARGE SCALE GENOMIC DNA]</scope>
    <source>
        <strain evidence="3">HR-U</strain>
    </source>
</reference>
<evidence type="ECO:0008006" key="4">
    <source>
        <dbReference type="Google" id="ProtNLM"/>
    </source>
</evidence>
<dbReference type="EMBL" id="PTRA01000001">
    <property type="protein sequence ID" value="PQA58249.1"/>
    <property type="molecule type" value="Genomic_DNA"/>
</dbReference>
<accession>A0A2S7IKT5</accession>
<dbReference type="RefSeq" id="WP_104709478.1">
    <property type="nucleotide sequence ID" value="NZ_PTRA01000001.1"/>
</dbReference>